<keyword evidence="2" id="KW-0472">Membrane</keyword>
<sequence>MNKIPCNLIEDLLPLYIEDDVSNETKEIIEAHLNDCENCNSLLQEYSKEEIKLESFEDTLPNPNTFKQLIKRLKKWSIAVVAIVLTFFIAIGTIGYKIGENSKNKLLTSKSIVKTFKDQGIILSKDNSPIDDEDYIGGIKPTVYNVDNTSDKLLIYIFDSFVIRQNIVDKDIKNDYIPSLKSISYKANNSFLVYKPSKIPEAEDEINSLLKTLNLIDDTVFKYLNDGKILNFTGESENWEGTFKVKYYENWFEDENGVSHYDSYKNTYPSLKYKKSDINSIGEFTFEYKAGSAKGTSTGVILSDDGYAGALGFSGGNSLPLRNTDQINFTVKWNDKEENFTLKSEN</sequence>
<gene>
    <name evidence="4" type="ORF">SAMN02745941_03145</name>
</gene>
<name>A0A1M5ZLV1_9CLOT</name>
<keyword evidence="2" id="KW-1133">Transmembrane helix</keyword>
<dbReference type="Pfam" id="PF13490">
    <property type="entry name" value="zf-HC2"/>
    <property type="match status" value="1"/>
</dbReference>
<evidence type="ECO:0000256" key="1">
    <source>
        <dbReference type="SAM" id="Coils"/>
    </source>
</evidence>
<keyword evidence="4" id="KW-0863">Zinc-finger</keyword>
<keyword evidence="4" id="KW-0862">Zinc</keyword>
<accession>A0A1M5ZLV1</accession>
<reference evidence="4 5" key="1">
    <citation type="submission" date="2016-11" db="EMBL/GenBank/DDBJ databases">
        <authorList>
            <person name="Jaros S."/>
            <person name="Januszkiewicz K."/>
            <person name="Wedrychowicz H."/>
        </authorList>
    </citation>
    <scope>NUCLEOTIDE SEQUENCE [LARGE SCALE GENOMIC DNA]</scope>
    <source>
        <strain evidence="4 5">DSM 6191</strain>
    </source>
</reference>
<feature type="coiled-coil region" evidence="1">
    <location>
        <begin position="29"/>
        <end position="59"/>
    </location>
</feature>
<keyword evidence="2" id="KW-0812">Transmembrane</keyword>
<dbReference type="GO" id="GO:0008270">
    <property type="term" value="F:zinc ion binding"/>
    <property type="evidence" value="ECO:0007669"/>
    <property type="project" value="UniProtKB-KW"/>
</dbReference>
<dbReference type="AlphaFoldDB" id="A0A1M5ZLV1"/>
<keyword evidence="1" id="KW-0175">Coiled coil</keyword>
<dbReference type="Proteomes" id="UP000184241">
    <property type="component" value="Unassembled WGS sequence"/>
</dbReference>
<organism evidence="4 5">
    <name type="scientific">Clostridium intestinale DSM 6191</name>
    <dbReference type="NCBI Taxonomy" id="1121320"/>
    <lineage>
        <taxon>Bacteria</taxon>
        <taxon>Bacillati</taxon>
        <taxon>Bacillota</taxon>
        <taxon>Clostridia</taxon>
        <taxon>Eubacteriales</taxon>
        <taxon>Clostridiaceae</taxon>
        <taxon>Clostridium</taxon>
    </lineage>
</organism>
<evidence type="ECO:0000256" key="2">
    <source>
        <dbReference type="SAM" id="Phobius"/>
    </source>
</evidence>
<protein>
    <submittedName>
        <fullName evidence="4">Putative zinc-finger</fullName>
    </submittedName>
</protein>
<keyword evidence="4" id="KW-0479">Metal-binding</keyword>
<dbReference type="RefSeq" id="WP_073020913.1">
    <property type="nucleotide sequence ID" value="NZ_FQXU01000009.1"/>
</dbReference>
<feature type="transmembrane region" description="Helical" evidence="2">
    <location>
        <begin position="76"/>
        <end position="96"/>
    </location>
</feature>
<feature type="domain" description="Putative zinc-finger" evidence="3">
    <location>
        <begin position="6"/>
        <end position="39"/>
    </location>
</feature>
<evidence type="ECO:0000313" key="5">
    <source>
        <dbReference type="Proteomes" id="UP000184241"/>
    </source>
</evidence>
<evidence type="ECO:0000313" key="4">
    <source>
        <dbReference type="EMBL" id="SHI25297.1"/>
    </source>
</evidence>
<dbReference type="InterPro" id="IPR027383">
    <property type="entry name" value="Znf_put"/>
</dbReference>
<dbReference type="EMBL" id="FQXU01000009">
    <property type="protein sequence ID" value="SHI25297.1"/>
    <property type="molecule type" value="Genomic_DNA"/>
</dbReference>
<proteinExistence type="predicted"/>
<evidence type="ECO:0000259" key="3">
    <source>
        <dbReference type="Pfam" id="PF13490"/>
    </source>
</evidence>